<dbReference type="PANTHER" id="PTHR33827:SF2">
    <property type="entry name" value="PROTEIN SAWADEE HOMEODOMAIN HOMOLOG 1"/>
    <property type="match status" value="1"/>
</dbReference>
<dbReference type="Gene3D" id="2.30.30.140">
    <property type="match status" value="1"/>
</dbReference>
<dbReference type="PANTHER" id="PTHR33827">
    <property type="entry name" value="PROTEIN SAWADEE HOMEODOMAIN HOMOLOG 2"/>
    <property type="match status" value="1"/>
</dbReference>
<dbReference type="Gene3D" id="2.40.50.40">
    <property type="match status" value="1"/>
</dbReference>
<gene>
    <name evidence="2" type="ORF">ARALYDRAFT_334813</name>
</gene>
<evidence type="ECO:0000313" key="2">
    <source>
        <dbReference type="EMBL" id="EFH66353.1"/>
    </source>
</evidence>
<name>D7KCP0_ARALL</name>
<accession>D7KCP0</accession>
<evidence type="ECO:0000313" key="3">
    <source>
        <dbReference type="Proteomes" id="UP000008694"/>
    </source>
</evidence>
<dbReference type="STRING" id="81972.D7KCP0"/>
<evidence type="ECO:0000259" key="1">
    <source>
        <dbReference type="Pfam" id="PF16719"/>
    </source>
</evidence>
<proteinExistence type="predicted"/>
<dbReference type="AlphaFoldDB" id="D7KCP0"/>
<organism evidence="3">
    <name type="scientific">Arabidopsis lyrata subsp. lyrata</name>
    <name type="common">Lyre-leaved rock-cress</name>
    <dbReference type="NCBI Taxonomy" id="81972"/>
    <lineage>
        <taxon>Eukaryota</taxon>
        <taxon>Viridiplantae</taxon>
        <taxon>Streptophyta</taxon>
        <taxon>Embryophyta</taxon>
        <taxon>Tracheophyta</taxon>
        <taxon>Spermatophyta</taxon>
        <taxon>Magnoliopsida</taxon>
        <taxon>eudicotyledons</taxon>
        <taxon>Gunneridae</taxon>
        <taxon>Pentapetalae</taxon>
        <taxon>rosids</taxon>
        <taxon>malvids</taxon>
        <taxon>Brassicales</taxon>
        <taxon>Brassicaceae</taxon>
        <taxon>Camelineae</taxon>
        <taxon>Arabidopsis</taxon>
    </lineage>
</organism>
<dbReference type="HOGENOM" id="CLU_053618_0_0_1"/>
<dbReference type="InterPro" id="IPR032001">
    <property type="entry name" value="SAWADEE_dom"/>
</dbReference>
<dbReference type="Pfam" id="PF16719">
    <property type="entry name" value="SAWADEE"/>
    <property type="match status" value="1"/>
</dbReference>
<dbReference type="InterPro" id="IPR039276">
    <property type="entry name" value="SHH1/2"/>
</dbReference>
<dbReference type="Proteomes" id="UP000008694">
    <property type="component" value="Unassembled WGS sequence"/>
</dbReference>
<dbReference type="EMBL" id="GL348713">
    <property type="protein sequence ID" value="EFH66353.1"/>
    <property type="molecule type" value="Genomic_DNA"/>
</dbReference>
<dbReference type="Gramene" id="fgenesh1_pg.C_scaffold_1001378">
    <property type="protein sequence ID" value="fgenesh1_pg.C_scaffold_1001378"/>
    <property type="gene ID" value="fgenesh1_pg.C_scaffold_1001378"/>
</dbReference>
<keyword evidence="3" id="KW-1185">Reference proteome</keyword>
<sequence length="276" mass="31642">MAAPDDSSHYFTEFTLAEIRDSCFVILLYCSSSAKIVDMENLYKELGDQSLHKDFCQTVASTFSFMSSSIVSQSCSVNRNGKSTVTWKQIQSWFQEKLKQQSQPKFKTLPSPPLQIHDLSNPSCYAANATFVQTRKGKASDLADLAFEAKSARDYAWYDVSSFLTYRVLRTGELEVRVRFSGFDNRHDEWVNVKTSVRERSIPLEPSECGRVNIGDLLLCFQERDDQALYCDGHVVNIKRGIHDHRRCNCVFLVRYDLDNTEEPLGLEKICRRPDE</sequence>
<dbReference type="eggNOG" id="ENOG502RI2U">
    <property type="taxonomic scope" value="Eukaryota"/>
</dbReference>
<dbReference type="GO" id="GO:0003682">
    <property type="term" value="F:chromatin binding"/>
    <property type="evidence" value="ECO:0007669"/>
    <property type="project" value="InterPro"/>
</dbReference>
<protein>
    <recommendedName>
        <fullName evidence="1">SAWADEE domain-containing protein</fullName>
    </recommendedName>
</protein>
<reference evidence="3" key="1">
    <citation type="journal article" date="2011" name="Nat. Genet.">
        <title>The Arabidopsis lyrata genome sequence and the basis of rapid genome size change.</title>
        <authorList>
            <person name="Hu T.T."/>
            <person name="Pattyn P."/>
            <person name="Bakker E.G."/>
            <person name="Cao J."/>
            <person name="Cheng J.-F."/>
            <person name="Clark R.M."/>
            <person name="Fahlgren N."/>
            <person name="Fawcett J.A."/>
            <person name="Grimwood J."/>
            <person name="Gundlach H."/>
            <person name="Haberer G."/>
            <person name="Hollister J.D."/>
            <person name="Ossowski S."/>
            <person name="Ottilar R.P."/>
            <person name="Salamov A.A."/>
            <person name="Schneeberger K."/>
            <person name="Spannagl M."/>
            <person name="Wang X."/>
            <person name="Yang L."/>
            <person name="Nasrallah M.E."/>
            <person name="Bergelson J."/>
            <person name="Carrington J.C."/>
            <person name="Gaut B.S."/>
            <person name="Schmutz J."/>
            <person name="Mayer K.F.X."/>
            <person name="Van de Peer Y."/>
            <person name="Grigoriev I.V."/>
            <person name="Nordborg M."/>
            <person name="Weigel D."/>
            <person name="Guo Y.-L."/>
        </authorList>
    </citation>
    <scope>NUCLEOTIDE SEQUENCE [LARGE SCALE GENOMIC DNA]</scope>
    <source>
        <strain evidence="3">cv. MN47</strain>
    </source>
</reference>
<feature type="domain" description="SAWADEE" evidence="1">
    <location>
        <begin position="144"/>
        <end position="271"/>
    </location>
</feature>